<feature type="non-terminal residue" evidence="2">
    <location>
        <position position="1"/>
    </location>
</feature>
<sequence length="81" mass="8891">HMVIGGLLQELYYINDIIALLYTSIFGSAVSYGVYFYSAAKGICTVLDETFSSLQLVGAVVTLVARLGQLSRSQRLIHSQF</sequence>
<organism evidence="2 3">
    <name type="scientific">Brassica napus</name>
    <name type="common">Rape</name>
    <dbReference type="NCBI Taxonomy" id="3708"/>
    <lineage>
        <taxon>Eukaryota</taxon>
        <taxon>Viridiplantae</taxon>
        <taxon>Streptophyta</taxon>
        <taxon>Embryophyta</taxon>
        <taxon>Tracheophyta</taxon>
        <taxon>Spermatophyta</taxon>
        <taxon>Magnoliopsida</taxon>
        <taxon>eudicotyledons</taxon>
        <taxon>Gunneridae</taxon>
        <taxon>Pentapetalae</taxon>
        <taxon>rosids</taxon>
        <taxon>malvids</taxon>
        <taxon>Brassicales</taxon>
        <taxon>Brassicaceae</taxon>
        <taxon>Brassiceae</taxon>
        <taxon>Brassica</taxon>
    </lineage>
</organism>
<gene>
    <name evidence="2" type="ORF">HID58_091162</name>
</gene>
<keyword evidence="1" id="KW-0812">Transmembrane</keyword>
<comment type="caution">
    <text evidence="2">The sequence shown here is derived from an EMBL/GenBank/DDBJ whole genome shotgun (WGS) entry which is preliminary data.</text>
</comment>
<evidence type="ECO:0008006" key="4">
    <source>
        <dbReference type="Google" id="ProtNLM"/>
    </source>
</evidence>
<evidence type="ECO:0000313" key="3">
    <source>
        <dbReference type="Proteomes" id="UP000824890"/>
    </source>
</evidence>
<protein>
    <recommendedName>
        <fullName evidence="4">NADH:quinone oxidoreductase/Mrp antiporter membrane subunit domain-containing protein</fullName>
    </recommendedName>
</protein>
<dbReference type="Proteomes" id="UP000824890">
    <property type="component" value="Unassembled WGS sequence"/>
</dbReference>
<keyword evidence="3" id="KW-1185">Reference proteome</keyword>
<keyword evidence="1" id="KW-1133">Transmembrane helix</keyword>
<feature type="transmembrane region" description="Helical" evidence="1">
    <location>
        <begin position="12"/>
        <end position="38"/>
    </location>
</feature>
<reference evidence="2 3" key="1">
    <citation type="submission" date="2021-05" db="EMBL/GenBank/DDBJ databases">
        <title>Genome Assembly of Synthetic Allotetraploid Brassica napus Reveals Homoeologous Exchanges between Subgenomes.</title>
        <authorList>
            <person name="Davis J.T."/>
        </authorList>
    </citation>
    <scope>NUCLEOTIDE SEQUENCE [LARGE SCALE GENOMIC DNA]</scope>
    <source>
        <strain evidence="3">cv. Da-Ae</strain>
        <tissue evidence="2">Seedling</tissue>
    </source>
</reference>
<proteinExistence type="predicted"/>
<name>A0ABQ7X4R0_BRANA</name>
<keyword evidence="1" id="KW-0472">Membrane</keyword>
<dbReference type="EMBL" id="JAGKQM010001882">
    <property type="protein sequence ID" value="KAH0850930.1"/>
    <property type="molecule type" value="Genomic_DNA"/>
</dbReference>
<accession>A0ABQ7X4R0</accession>
<evidence type="ECO:0000256" key="1">
    <source>
        <dbReference type="SAM" id="Phobius"/>
    </source>
</evidence>
<evidence type="ECO:0000313" key="2">
    <source>
        <dbReference type="EMBL" id="KAH0850930.1"/>
    </source>
</evidence>